<dbReference type="GO" id="GO:0022857">
    <property type="term" value="F:transmembrane transporter activity"/>
    <property type="evidence" value="ECO:0007669"/>
    <property type="project" value="InterPro"/>
</dbReference>
<dbReference type="Pfam" id="PF07690">
    <property type="entry name" value="MFS_1"/>
    <property type="match status" value="1"/>
</dbReference>
<evidence type="ECO:0000313" key="10">
    <source>
        <dbReference type="Proteomes" id="UP001187734"/>
    </source>
</evidence>
<evidence type="ECO:0000256" key="1">
    <source>
        <dbReference type="ARBA" id="ARBA00004141"/>
    </source>
</evidence>
<reference evidence="9" key="1">
    <citation type="submission" date="2018-03" db="EMBL/GenBank/DDBJ databases">
        <authorList>
            <person name="Guldener U."/>
        </authorList>
    </citation>
    <scope>NUCLEOTIDE SEQUENCE</scope>
</reference>
<feature type="transmembrane region" description="Helical" evidence="7">
    <location>
        <begin position="131"/>
        <end position="155"/>
    </location>
</feature>
<name>A0AAE8SDR0_9HYPO</name>
<proteinExistence type="predicted"/>
<keyword evidence="10" id="KW-1185">Reference proteome</keyword>
<evidence type="ECO:0000259" key="8">
    <source>
        <dbReference type="PROSITE" id="PS50850"/>
    </source>
</evidence>
<feature type="transmembrane region" description="Helical" evidence="7">
    <location>
        <begin position="632"/>
        <end position="654"/>
    </location>
</feature>
<dbReference type="InterPro" id="IPR011701">
    <property type="entry name" value="MFS"/>
</dbReference>
<feature type="transmembrane region" description="Helical" evidence="7">
    <location>
        <begin position="600"/>
        <end position="620"/>
    </location>
</feature>
<evidence type="ECO:0000256" key="4">
    <source>
        <dbReference type="ARBA" id="ARBA00023136"/>
    </source>
</evidence>
<keyword evidence="2 7" id="KW-0812">Transmembrane</keyword>
<organism evidence="9 10">
    <name type="scientific">Fusarium torulosum</name>
    <dbReference type="NCBI Taxonomy" id="33205"/>
    <lineage>
        <taxon>Eukaryota</taxon>
        <taxon>Fungi</taxon>
        <taxon>Dikarya</taxon>
        <taxon>Ascomycota</taxon>
        <taxon>Pezizomycotina</taxon>
        <taxon>Sordariomycetes</taxon>
        <taxon>Hypocreomycetidae</taxon>
        <taxon>Hypocreales</taxon>
        <taxon>Nectriaceae</taxon>
        <taxon>Fusarium</taxon>
    </lineage>
</organism>
<dbReference type="PANTHER" id="PTHR23502:SF4">
    <property type="entry name" value="MAJOR FACILITATOR SUPERFAMILY (MFS) PROFILE DOMAIN-CONTAINING PROTEIN-RELATED"/>
    <property type="match status" value="1"/>
</dbReference>
<dbReference type="FunFam" id="1.20.1250.20:FF:000396">
    <property type="entry name" value="MFS general substrate transporter"/>
    <property type="match status" value="1"/>
</dbReference>
<dbReference type="Gene3D" id="1.20.1250.20">
    <property type="entry name" value="MFS general substrate transporter like domains"/>
    <property type="match status" value="1"/>
</dbReference>
<keyword evidence="5" id="KW-0325">Glycoprotein</keyword>
<gene>
    <name evidence="9" type="ORF">FTOL_01535</name>
</gene>
<feature type="transmembrane region" description="Helical" evidence="7">
    <location>
        <begin position="286"/>
        <end position="306"/>
    </location>
</feature>
<dbReference type="PANTHER" id="PTHR23502">
    <property type="entry name" value="MAJOR FACILITATOR SUPERFAMILY"/>
    <property type="match status" value="1"/>
</dbReference>
<evidence type="ECO:0000313" key="9">
    <source>
        <dbReference type="EMBL" id="SPJ71807.1"/>
    </source>
</evidence>
<comment type="subcellular location">
    <subcellularLocation>
        <location evidence="1">Membrane</location>
        <topology evidence="1">Multi-pass membrane protein</topology>
    </subcellularLocation>
</comment>
<feature type="region of interest" description="Disordered" evidence="6">
    <location>
        <begin position="81"/>
        <end position="102"/>
    </location>
</feature>
<keyword evidence="4 7" id="KW-0472">Membrane</keyword>
<dbReference type="InterPro" id="IPR036259">
    <property type="entry name" value="MFS_trans_sf"/>
</dbReference>
<dbReference type="SUPFAM" id="SSF103473">
    <property type="entry name" value="MFS general substrate transporter"/>
    <property type="match status" value="1"/>
</dbReference>
<feature type="transmembrane region" description="Helical" evidence="7">
    <location>
        <begin position="564"/>
        <end position="588"/>
    </location>
</feature>
<feature type="region of interest" description="Disordered" evidence="6">
    <location>
        <begin position="379"/>
        <end position="408"/>
    </location>
</feature>
<feature type="domain" description="Major facilitator superfamily (MFS) profile" evidence="8">
    <location>
        <begin position="132"/>
        <end position="670"/>
    </location>
</feature>
<evidence type="ECO:0000256" key="3">
    <source>
        <dbReference type="ARBA" id="ARBA00022989"/>
    </source>
</evidence>
<feature type="transmembrane region" description="Helical" evidence="7">
    <location>
        <begin position="198"/>
        <end position="215"/>
    </location>
</feature>
<dbReference type="Proteomes" id="UP001187734">
    <property type="component" value="Unassembled WGS sequence"/>
</dbReference>
<dbReference type="EMBL" id="ONZP01000046">
    <property type="protein sequence ID" value="SPJ71807.1"/>
    <property type="molecule type" value="Genomic_DNA"/>
</dbReference>
<dbReference type="InterPro" id="IPR020846">
    <property type="entry name" value="MFS_dom"/>
</dbReference>
<feature type="transmembrane region" description="Helical" evidence="7">
    <location>
        <begin position="167"/>
        <end position="186"/>
    </location>
</feature>
<sequence length="670" mass="73877">MTSHNETVVISRWAITSRLFGNGASSNNGSVSGSSGPARWTMGILNDKETVEVPGSVLLLAEDRNEPLGLGNIHARTSHSSIPAGFPVEPLPPRPTVSSKRRTEDGTIILEPQPDDSANDPLNWPSWRRDAALLSLGFYCMIGGGITPLIAAGFTDVAEEYNVSFEKVALTTGLCMTGLGIGAVIASPTAIVYGKRPIYLAGAIMFIVTALWSGLSPSFESLLVARVFQGISISPVECLPSATIAEIFFLHERAYRIGIYTLLLLGGKNLIPLAGAAIIGNLGWRWAFFIIAMVVAFAFGLLFLFVPETFWDRTPSRKPSHKPSLLRRISSCRGEQLVQAMTEDNVSNKKPLIWAKKGNEKHVDFSMDQDDQDKISTAQSAGRIEKNGELSGSTEQKDPENASLNYPVPNTYTQDLRQKPARSFTQHLKVFNGRLNNDNWFKVMIRPFILLAYPAVLWSSIMYSCSIGWLIVMAETLAMIYRDPDRYNFTAMQTGLVYISPFVGAVLGTAVAGKVSDILVRAMARRNGGLYEPEFRLIMALPILITTCMGLVGFGWSVEVHDDWIVPTIFFGIISFGCSLGSTTSITFCVDSYRQYAGEALVTLNFTKNIAHGLVFSLFVAHWLESDGPKTVYVWIGVIQVIVCLFSIPMYVFGKRARMWTTRKNLMEKW</sequence>
<dbReference type="PROSITE" id="PS50850">
    <property type="entry name" value="MFS"/>
    <property type="match status" value="1"/>
</dbReference>
<evidence type="ECO:0000256" key="5">
    <source>
        <dbReference type="ARBA" id="ARBA00023180"/>
    </source>
</evidence>
<evidence type="ECO:0000256" key="6">
    <source>
        <dbReference type="SAM" id="MobiDB-lite"/>
    </source>
</evidence>
<accession>A0AAE8SDR0</accession>
<dbReference type="GO" id="GO:0005886">
    <property type="term" value="C:plasma membrane"/>
    <property type="evidence" value="ECO:0007669"/>
    <property type="project" value="TreeGrafter"/>
</dbReference>
<dbReference type="AlphaFoldDB" id="A0AAE8SDR0"/>
<keyword evidence="3 7" id="KW-1133">Transmembrane helix</keyword>
<protein>
    <submittedName>
        <fullName evidence="9">Related to HOL1 protein</fullName>
    </submittedName>
</protein>
<feature type="transmembrane region" description="Helical" evidence="7">
    <location>
        <begin position="227"/>
        <end position="250"/>
    </location>
</feature>
<feature type="transmembrane region" description="Helical" evidence="7">
    <location>
        <begin position="537"/>
        <end position="558"/>
    </location>
</feature>
<evidence type="ECO:0000256" key="7">
    <source>
        <dbReference type="SAM" id="Phobius"/>
    </source>
</evidence>
<feature type="transmembrane region" description="Helical" evidence="7">
    <location>
        <begin position="492"/>
        <end position="516"/>
    </location>
</feature>
<evidence type="ECO:0000256" key="2">
    <source>
        <dbReference type="ARBA" id="ARBA00022692"/>
    </source>
</evidence>
<feature type="transmembrane region" description="Helical" evidence="7">
    <location>
        <begin position="448"/>
        <end position="472"/>
    </location>
</feature>
<feature type="transmembrane region" description="Helical" evidence="7">
    <location>
        <begin position="257"/>
        <end position="280"/>
    </location>
</feature>
<comment type="caution">
    <text evidence="9">The sequence shown here is derived from an EMBL/GenBank/DDBJ whole genome shotgun (WGS) entry which is preliminary data.</text>
</comment>